<sequence>MANMVSPTGSSLTMAVLQEQQGHRRPRRRFLADLEGIEDASVVDTATEDQSGTEVEETEAAATVVDPDPKMSPFVEPTEFTLLQTQEGHGVDWRTKLWAAGMYDSDTEQGNGIWPGEDHTSQPSSINLSRVDSVKSPSNLSFKSSNLDSDTDWEDFRLPAHLQLPKALTGPSADSLQAASSTTHPQQQGTECAVDPDPVLDTDSNPCAQNSVVGSIAATDVHAEDGTRNAPQCITTDGKYPAKSAPSHKLRPDILRQHRVQVSRATVNDRIQIFEAGGRKKGRNRHLLQTRAVSSLPETRPLQTKPKIAAVAQAPRANREEEAAPGSPEFVIHSIDLAASRPAPAAERPQDSDDDSTCPSTSGAAALAPPPVSPPTGPCPTEAVKTFASGGKAKEADDQFAAHKAPEEAVKTSASGGKAKQVDDQFAAHKAPEVPRRMPPQLKGVPPSPLTAFINVSKVSSPQKKSTSIPKSTRHLPLYQKEQLVGLKAAMEDFRILIFELGECLDTTDLEAVMPAFEQGIERQLKLL</sequence>
<feature type="region of interest" description="Disordered" evidence="1">
    <location>
        <begin position="108"/>
        <end position="152"/>
    </location>
</feature>
<evidence type="ECO:0000256" key="1">
    <source>
        <dbReference type="SAM" id="MobiDB-lite"/>
    </source>
</evidence>
<feature type="compositionally biased region" description="Basic and acidic residues" evidence="1">
    <location>
        <begin position="392"/>
        <end position="410"/>
    </location>
</feature>
<feature type="compositionally biased region" description="Pro residues" evidence="1">
    <location>
        <begin position="368"/>
        <end position="378"/>
    </location>
</feature>
<name>A0A7S1NEE1_9EUGL</name>
<reference evidence="2" key="1">
    <citation type="submission" date="2021-01" db="EMBL/GenBank/DDBJ databases">
        <authorList>
            <person name="Corre E."/>
            <person name="Pelletier E."/>
            <person name="Niang G."/>
            <person name="Scheremetjew M."/>
            <person name="Finn R."/>
            <person name="Kale V."/>
            <person name="Holt S."/>
            <person name="Cochrane G."/>
            <person name="Meng A."/>
            <person name="Brown T."/>
            <person name="Cohen L."/>
        </authorList>
    </citation>
    <scope>NUCLEOTIDE SEQUENCE</scope>
    <source>
        <strain evidence="2">NIES-381</strain>
    </source>
</reference>
<feature type="region of interest" description="Disordered" evidence="1">
    <location>
        <begin position="167"/>
        <end position="192"/>
    </location>
</feature>
<feature type="compositionally biased region" description="Polar residues" evidence="1">
    <location>
        <begin position="172"/>
        <end position="190"/>
    </location>
</feature>
<dbReference type="EMBL" id="HBGA01064567">
    <property type="protein sequence ID" value="CAD9012862.1"/>
    <property type="molecule type" value="Transcribed_RNA"/>
</dbReference>
<dbReference type="AlphaFoldDB" id="A0A7S1NEE1"/>
<feature type="region of interest" description="Disordered" evidence="1">
    <location>
        <begin position="341"/>
        <end position="422"/>
    </location>
</feature>
<feature type="compositionally biased region" description="Low complexity" evidence="1">
    <location>
        <begin position="357"/>
        <end position="367"/>
    </location>
</feature>
<feature type="region of interest" description="Disordered" evidence="1">
    <location>
        <begin position="295"/>
        <end position="327"/>
    </location>
</feature>
<organism evidence="2">
    <name type="scientific">Eutreptiella gymnastica</name>
    <dbReference type="NCBI Taxonomy" id="73025"/>
    <lineage>
        <taxon>Eukaryota</taxon>
        <taxon>Discoba</taxon>
        <taxon>Euglenozoa</taxon>
        <taxon>Euglenida</taxon>
        <taxon>Spirocuta</taxon>
        <taxon>Euglenophyceae</taxon>
        <taxon>Eutreptiales</taxon>
        <taxon>Eutreptiaceae</taxon>
        <taxon>Eutreptiella</taxon>
    </lineage>
</organism>
<accession>A0A7S1NEE1</accession>
<feature type="region of interest" description="Disordered" evidence="1">
    <location>
        <begin position="228"/>
        <end position="247"/>
    </location>
</feature>
<feature type="compositionally biased region" description="Polar residues" evidence="1">
    <location>
        <begin position="121"/>
        <end position="148"/>
    </location>
</feature>
<proteinExistence type="predicted"/>
<gene>
    <name evidence="2" type="ORF">EGYM00392_LOCUS23964</name>
</gene>
<evidence type="ECO:0000313" key="2">
    <source>
        <dbReference type="EMBL" id="CAD9012862.1"/>
    </source>
</evidence>
<protein>
    <submittedName>
        <fullName evidence="2">Uncharacterized protein</fullName>
    </submittedName>
</protein>